<dbReference type="GO" id="GO:0097038">
    <property type="term" value="C:perinuclear endoplasmic reticulum"/>
    <property type="evidence" value="ECO:0007669"/>
    <property type="project" value="TreeGrafter"/>
</dbReference>
<reference evidence="4 5" key="1">
    <citation type="journal article" date="2021" name="Elife">
        <title>Chloroplast acquisition without the gene transfer in kleptoplastic sea slugs, Plakobranchus ocellatus.</title>
        <authorList>
            <person name="Maeda T."/>
            <person name="Takahashi S."/>
            <person name="Yoshida T."/>
            <person name="Shimamura S."/>
            <person name="Takaki Y."/>
            <person name="Nagai Y."/>
            <person name="Toyoda A."/>
            <person name="Suzuki Y."/>
            <person name="Arimoto A."/>
            <person name="Ishii H."/>
            <person name="Satoh N."/>
            <person name="Nishiyama T."/>
            <person name="Hasebe M."/>
            <person name="Maruyama T."/>
            <person name="Minagawa J."/>
            <person name="Obokata J."/>
            <person name="Shigenobu S."/>
        </authorList>
    </citation>
    <scope>NUCLEOTIDE SEQUENCE [LARGE SCALE GENOMIC DNA]</scope>
</reference>
<dbReference type="InterPro" id="IPR000648">
    <property type="entry name" value="Oxysterol-bd"/>
</dbReference>
<dbReference type="AlphaFoldDB" id="A0AAV4GVP1"/>
<comment type="similarity">
    <text evidence="2">Belongs to the OSBP family.</text>
</comment>
<organism evidence="4 5">
    <name type="scientific">Elysia marginata</name>
    <dbReference type="NCBI Taxonomy" id="1093978"/>
    <lineage>
        <taxon>Eukaryota</taxon>
        <taxon>Metazoa</taxon>
        <taxon>Spiralia</taxon>
        <taxon>Lophotrochozoa</taxon>
        <taxon>Mollusca</taxon>
        <taxon>Gastropoda</taxon>
        <taxon>Heterobranchia</taxon>
        <taxon>Euthyneura</taxon>
        <taxon>Panpulmonata</taxon>
        <taxon>Sacoglossa</taxon>
        <taxon>Placobranchoidea</taxon>
        <taxon>Plakobranchidae</taxon>
        <taxon>Elysia</taxon>
    </lineage>
</organism>
<dbReference type="GO" id="GO:0006869">
    <property type="term" value="P:lipid transport"/>
    <property type="evidence" value="ECO:0007669"/>
    <property type="project" value="UniProtKB-KW"/>
</dbReference>
<keyword evidence="5" id="KW-1185">Reference proteome</keyword>
<dbReference type="FunFam" id="2.40.160.120:FF:000005">
    <property type="entry name" value="Oxysterol-binding protein"/>
    <property type="match status" value="1"/>
</dbReference>
<dbReference type="PANTHER" id="PTHR10972">
    <property type="entry name" value="OXYSTEROL-BINDING PROTEIN-RELATED"/>
    <property type="match status" value="1"/>
</dbReference>
<dbReference type="InterPro" id="IPR018494">
    <property type="entry name" value="Oxysterol-bd_CS"/>
</dbReference>
<keyword evidence="1" id="KW-0446">Lipid-binding</keyword>
<keyword evidence="3" id="KW-0813">Transport</keyword>
<evidence type="ECO:0000256" key="2">
    <source>
        <dbReference type="RuleBase" id="RU003844"/>
    </source>
</evidence>
<name>A0AAV4GVP1_9GAST</name>
<dbReference type="PROSITE" id="PS01013">
    <property type="entry name" value="OSBP"/>
    <property type="match status" value="1"/>
</dbReference>
<dbReference type="InterPro" id="IPR037239">
    <property type="entry name" value="OSBP_sf"/>
</dbReference>
<evidence type="ECO:0000313" key="5">
    <source>
        <dbReference type="Proteomes" id="UP000762676"/>
    </source>
</evidence>
<dbReference type="Gene3D" id="2.40.160.120">
    <property type="match status" value="1"/>
</dbReference>
<dbReference type="PANTHER" id="PTHR10972:SF209">
    <property type="entry name" value="OXYSTEROL-BINDING PROTEIN"/>
    <property type="match status" value="1"/>
</dbReference>
<evidence type="ECO:0000313" key="4">
    <source>
        <dbReference type="EMBL" id="GFR88998.1"/>
    </source>
</evidence>
<keyword evidence="3" id="KW-0445">Lipid transport</keyword>
<dbReference type="SUPFAM" id="SSF144000">
    <property type="entry name" value="Oxysterol-binding protein-like"/>
    <property type="match status" value="1"/>
</dbReference>
<gene>
    <name evidence="4" type="ORF">ElyMa_000782600</name>
</gene>
<dbReference type="GO" id="GO:0005886">
    <property type="term" value="C:plasma membrane"/>
    <property type="evidence" value="ECO:0007669"/>
    <property type="project" value="TreeGrafter"/>
</dbReference>
<accession>A0AAV4GVP1</accession>
<dbReference type="EMBL" id="BMAT01001606">
    <property type="protein sequence ID" value="GFR88998.1"/>
    <property type="molecule type" value="Genomic_DNA"/>
</dbReference>
<proteinExistence type="inferred from homology"/>
<evidence type="ECO:0000256" key="3">
    <source>
        <dbReference type="RuleBase" id="RU003845"/>
    </source>
</evidence>
<dbReference type="GO" id="GO:0032934">
    <property type="term" value="F:sterol binding"/>
    <property type="evidence" value="ECO:0007669"/>
    <property type="project" value="TreeGrafter"/>
</dbReference>
<dbReference type="Pfam" id="PF01237">
    <property type="entry name" value="Oxysterol_BP"/>
    <property type="match status" value="1"/>
</dbReference>
<dbReference type="Proteomes" id="UP000762676">
    <property type="component" value="Unassembled WGS sequence"/>
</dbReference>
<evidence type="ECO:0000256" key="1">
    <source>
        <dbReference type="ARBA" id="ARBA00023121"/>
    </source>
</evidence>
<protein>
    <recommendedName>
        <fullName evidence="3">Oxysterol-binding protein</fullName>
    </recommendedName>
</protein>
<sequence length="283" mass="31857">MSSVDKSTFESTRLRVVATSHTKIKRISATSITNVPPSQKQAQAVEYRDALPAVMVNRKEISLWTILKSCIGKDLTKITFPVALNEPISMIQRLSEYMEYSFLLEKAARADNPVDRLEYVCGFVTSALSANWMRPGKPFNAILGETYELVRPEMGFRFLGEQVSHHPPVTAIHADGAGYDFHGSIAPGLSFWGKSVDVTPKGTLVVDLHKYSETYSWQNVNCYVHNILMGELWMELHGNVNLTCNRNEMRATLSFKQAGWSSKDLHFVEGFIYNGKLVTRLEC</sequence>
<dbReference type="GO" id="GO:0005829">
    <property type="term" value="C:cytosol"/>
    <property type="evidence" value="ECO:0007669"/>
    <property type="project" value="TreeGrafter"/>
</dbReference>
<comment type="caution">
    <text evidence="4">The sequence shown here is derived from an EMBL/GenBank/DDBJ whole genome shotgun (WGS) entry which is preliminary data.</text>
</comment>